<dbReference type="Proteomes" id="UP001589575">
    <property type="component" value="Unassembled WGS sequence"/>
</dbReference>
<feature type="domain" description="DUF4082" evidence="4">
    <location>
        <begin position="545"/>
        <end position="685"/>
    </location>
</feature>
<keyword evidence="1" id="KW-0732">Signal</keyword>
<feature type="domain" description="DUF4082" evidence="4">
    <location>
        <begin position="281"/>
        <end position="416"/>
    </location>
</feature>
<dbReference type="Gene3D" id="2.60.40.3710">
    <property type="match status" value="2"/>
</dbReference>
<evidence type="ECO:0000313" key="6">
    <source>
        <dbReference type="Proteomes" id="UP001589575"/>
    </source>
</evidence>
<protein>
    <submittedName>
        <fullName evidence="5">DUF4082 domain-containing protein</fullName>
    </submittedName>
</protein>
<accession>A0ABV5G6U0</accession>
<keyword evidence="6" id="KW-1185">Reference proteome</keyword>
<gene>
    <name evidence="5" type="ORF">ACFFX0_27140</name>
</gene>
<feature type="domain" description="SbsA Ig-like" evidence="3">
    <location>
        <begin position="695"/>
        <end position="794"/>
    </location>
</feature>
<feature type="domain" description="DUF4082" evidence="4">
    <location>
        <begin position="808"/>
        <end position="948"/>
    </location>
</feature>
<feature type="domain" description="DUF4082" evidence="4">
    <location>
        <begin position="11"/>
        <end position="155"/>
    </location>
</feature>
<feature type="domain" description="SbsA Ig-like" evidence="3">
    <location>
        <begin position="424"/>
        <end position="531"/>
    </location>
</feature>
<sequence>MEGPYSTFGERTPKLPDSGDPAGVELGLRFSPTVDGQVTGVRFYGAAANSGAHTGTLWSLDGTALATVAFPASTGEGWRTAELSEPVAISAGTDYVVSYTAPQGRYAADSHAFAYRGVDGPPLSVAGGFGAPAAGVFAAPGEYPSTAWYNTNYYVDVLFVPEAESPLAARSQQPANTAASVPVDTPISAVLSREIDPDSLAMTVSAAGSATPVAGTASYAPATRTVTFTPESPLAEGTEHTVSLAAADTAGESLAHGGTWTFRTWSTTTGTAPYGLLAETMVPETALVDDGVSVTLGTAFTVTEAGTVSALEFYRAPGNTGPHTGTLYAADGTVLATADFPDDSVSGWQQAALAAPVRIVPGTEYTVAYTTPSKYSLTAGHWAQPRTSGSLRTSENAGRYTYQGGMPTEAVSTDYLVDVHFTPDPTAPTITDRSPAPGALDVDPSSTVTVTFDQAVHPDAAVTVAVGGSTGGTEAGTPVTGAASRTKDGTGLSFNPADPLPTGSLVTVSVTGATDAAGSFEAPVHTWSFRTALPTGETASFLDDAAPETLVSGDGAAVELGMAVTTDRDITVHALRYYRGTEPGSAGTGSVWDSDGDRIAHVAFPAGTAPGWYTAFLDAPVHLTAGSTFTVSRHAPDGGYAHTSGDFAQPRTVGALTLAGDNGLFRYGDGSASPNETWDSTNYFVDLLYAEAAAAPLSATSHQPADGAARVPVDARISAVFSGEPVPDTVEVSVTAAASEEPVAGSTEYETATRTVTFTPEGPLAGSTTYTVTVAAEDASGTSISRGHQWSFQTALADGAATSFLNDSTPSSLASGETDPVELGVALATDRDITVHALRYYHGTDPGAAGTGSIWDADGTRLARAAFPPATAPGWQTVFLETPVQMAAGTTFTVSRYSPQGGYPHTPGDFATSRTVGALTPAGENGLFRYGDGTAVPDQTWENANYFVDLLYTED</sequence>
<evidence type="ECO:0000259" key="4">
    <source>
        <dbReference type="Pfam" id="PF13313"/>
    </source>
</evidence>
<feature type="domain" description="SbsA Ig-like" evidence="3">
    <location>
        <begin position="165"/>
        <end position="264"/>
    </location>
</feature>
<dbReference type="Pfam" id="PF13205">
    <property type="entry name" value="Big_5"/>
    <property type="match status" value="3"/>
</dbReference>
<dbReference type="InterPro" id="IPR032812">
    <property type="entry name" value="SbsA_Ig"/>
</dbReference>
<proteinExistence type="predicted"/>
<name>A0ABV5G6U0_9MICC</name>
<dbReference type="EMBL" id="JBHMFI010000002">
    <property type="protein sequence ID" value="MFB9074665.1"/>
    <property type="molecule type" value="Genomic_DNA"/>
</dbReference>
<reference evidence="5 6" key="1">
    <citation type="submission" date="2024-09" db="EMBL/GenBank/DDBJ databases">
        <authorList>
            <person name="Sun Q."/>
            <person name="Mori K."/>
        </authorList>
    </citation>
    <scope>NUCLEOTIDE SEQUENCE [LARGE SCALE GENOMIC DNA]</scope>
    <source>
        <strain evidence="5 6">CCM 7609</strain>
    </source>
</reference>
<dbReference type="InterPro" id="IPR025141">
    <property type="entry name" value="DUF4082"/>
</dbReference>
<feature type="region of interest" description="Disordered" evidence="2">
    <location>
        <begin position="467"/>
        <end position="498"/>
    </location>
</feature>
<dbReference type="Gene3D" id="2.60.40.1220">
    <property type="match status" value="1"/>
</dbReference>
<feature type="region of interest" description="Disordered" evidence="2">
    <location>
        <begin position="1"/>
        <end position="21"/>
    </location>
</feature>
<dbReference type="InterPro" id="IPR014755">
    <property type="entry name" value="Cu-Rt/internalin_Ig-like"/>
</dbReference>
<evidence type="ECO:0000256" key="2">
    <source>
        <dbReference type="SAM" id="MobiDB-lite"/>
    </source>
</evidence>
<evidence type="ECO:0000259" key="3">
    <source>
        <dbReference type="Pfam" id="PF13205"/>
    </source>
</evidence>
<organism evidence="5 6">
    <name type="scientific">Citricoccus parietis</name>
    <dbReference type="NCBI Taxonomy" id="592307"/>
    <lineage>
        <taxon>Bacteria</taxon>
        <taxon>Bacillati</taxon>
        <taxon>Actinomycetota</taxon>
        <taxon>Actinomycetes</taxon>
        <taxon>Micrococcales</taxon>
        <taxon>Micrococcaceae</taxon>
        <taxon>Citricoccus</taxon>
    </lineage>
</organism>
<evidence type="ECO:0000313" key="5">
    <source>
        <dbReference type="EMBL" id="MFB9074665.1"/>
    </source>
</evidence>
<evidence type="ECO:0000256" key="1">
    <source>
        <dbReference type="ARBA" id="ARBA00022729"/>
    </source>
</evidence>
<comment type="caution">
    <text evidence="5">The sequence shown here is derived from an EMBL/GenBank/DDBJ whole genome shotgun (WGS) entry which is preliminary data.</text>
</comment>
<dbReference type="Pfam" id="PF13313">
    <property type="entry name" value="DUF4082"/>
    <property type="match status" value="4"/>
</dbReference>